<feature type="compositionally biased region" description="Basic and acidic residues" evidence="1">
    <location>
        <begin position="383"/>
        <end position="394"/>
    </location>
</feature>
<dbReference type="RefSeq" id="WP_386765897.1">
    <property type="nucleotide sequence ID" value="NZ_JBHSTI010000008.1"/>
</dbReference>
<keyword evidence="3" id="KW-1185">Reference proteome</keyword>
<sequence length="401" mass="42861">MGDPAAVDAFLASEGLTGLDLGLPRLRSVMNAGSTAAQAGSQLASASGRWVKLSKESAKAIDQYGLRQSSKSGLSTGVLRGKSGQIKGFVEFAKTPGAALANPAVLAGVGGIMAQMAMQQAMNEITDYLAVIDEKVDDILRAQKDAVMSRMIGVGFVVDEAMALRQHRGRVDETTWSKVQASPATVAETQVYALRQLDALAEKMERHSKVGDLAKIAKDAESSAQEWLAVLARCVQLQDAIAILELDRVLDASPDELDGHRMGLRAAREDRLARISRTTQQLLDRMTSAAAVANTKVLLHPTTAPGVVHATNQVADAVVEFDRRLGLEHERQALEARTWTEAATDARDKALETGADGFDTAKRLGGQSVDRVKSVSGGFTNRITDRARRTRSSDDDAAAED</sequence>
<evidence type="ECO:0000313" key="2">
    <source>
        <dbReference type="EMBL" id="MFC6238044.1"/>
    </source>
</evidence>
<dbReference type="EMBL" id="JBHSTI010000008">
    <property type="protein sequence ID" value="MFC6238044.1"/>
    <property type="molecule type" value="Genomic_DNA"/>
</dbReference>
<reference evidence="3" key="1">
    <citation type="journal article" date="2019" name="Int. J. Syst. Evol. Microbiol.">
        <title>The Global Catalogue of Microorganisms (GCM) 10K type strain sequencing project: providing services to taxonomists for standard genome sequencing and annotation.</title>
        <authorList>
            <consortium name="The Broad Institute Genomics Platform"/>
            <consortium name="The Broad Institute Genome Sequencing Center for Infectious Disease"/>
            <person name="Wu L."/>
            <person name="Ma J."/>
        </authorList>
    </citation>
    <scope>NUCLEOTIDE SEQUENCE [LARGE SCALE GENOMIC DNA]</scope>
    <source>
        <strain evidence="3">CGMCC 4.7317</strain>
    </source>
</reference>
<dbReference type="Proteomes" id="UP001596138">
    <property type="component" value="Unassembled WGS sequence"/>
</dbReference>
<protein>
    <submittedName>
        <fullName evidence="2">Uncharacterized protein</fullName>
    </submittedName>
</protein>
<accession>A0ABW1T147</accession>
<evidence type="ECO:0000313" key="3">
    <source>
        <dbReference type="Proteomes" id="UP001596138"/>
    </source>
</evidence>
<organism evidence="2 3">
    <name type="scientific">Longivirga aurantiaca</name>
    <dbReference type="NCBI Taxonomy" id="1837743"/>
    <lineage>
        <taxon>Bacteria</taxon>
        <taxon>Bacillati</taxon>
        <taxon>Actinomycetota</taxon>
        <taxon>Actinomycetes</taxon>
        <taxon>Sporichthyales</taxon>
        <taxon>Sporichthyaceae</taxon>
        <taxon>Longivirga</taxon>
    </lineage>
</organism>
<name>A0ABW1T147_9ACTN</name>
<gene>
    <name evidence="2" type="ORF">ACFQGU_09145</name>
</gene>
<evidence type="ECO:0000256" key="1">
    <source>
        <dbReference type="SAM" id="MobiDB-lite"/>
    </source>
</evidence>
<proteinExistence type="predicted"/>
<comment type="caution">
    <text evidence="2">The sequence shown here is derived from an EMBL/GenBank/DDBJ whole genome shotgun (WGS) entry which is preliminary data.</text>
</comment>
<feature type="region of interest" description="Disordered" evidence="1">
    <location>
        <begin position="362"/>
        <end position="401"/>
    </location>
</feature>